<reference evidence="1" key="1">
    <citation type="submission" date="2021-06" db="EMBL/GenBank/DDBJ databases">
        <title>Parelaphostrongylus tenuis whole genome reference sequence.</title>
        <authorList>
            <person name="Garwood T.J."/>
            <person name="Larsen P.A."/>
            <person name="Fountain-Jones N.M."/>
            <person name="Garbe J.R."/>
            <person name="Macchietto M.G."/>
            <person name="Kania S.A."/>
            <person name="Gerhold R.W."/>
            <person name="Richards J.E."/>
            <person name="Wolf T.M."/>
        </authorList>
    </citation>
    <scope>NUCLEOTIDE SEQUENCE</scope>
    <source>
        <strain evidence="1">MNPRO001-30</strain>
        <tissue evidence="1">Meninges</tissue>
    </source>
</reference>
<dbReference type="Proteomes" id="UP001196413">
    <property type="component" value="Unassembled WGS sequence"/>
</dbReference>
<name>A0AAD5N909_PARTN</name>
<gene>
    <name evidence="1" type="ORF">KIN20_019702</name>
</gene>
<accession>A0AAD5N909</accession>
<evidence type="ECO:0000313" key="2">
    <source>
        <dbReference type="Proteomes" id="UP001196413"/>
    </source>
</evidence>
<organism evidence="1 2">
    <name type="scientific">Parelaphostrongylus tenuis</name>
    <name type="common">Meningeal worm</name>
    <dbReference type="NCBI Taxonomy" id="148309"/>
    <lineage>
        <taxon>Eukaryota</taxon>
        <taxon>Metazoa</taxon>
        <taxon>Ecdysozoa</taxon>
        <taxon>Nematoda</taxon>
        <taxon>Chromadorea</taxon>
        <taxon>Rhabditida</taxon>
        <taxon>Rhabditina</taxon>
        <taxon>Rhabditomorpha</taxon>
        <taxon>Strongyloidea</taxon>
        <taxon>Metastrongylidae</taxon>
        <taxon>Parelaphostrongylus</taxon>
    </lineage>
</organism>
<keyword evidence="2" id="KW-1185">Reference proteome</keyword>
<dbReference type="EMBL" id="JAHQIW010003933">
    <property type="protein sequence ID" value="KAJ1360674.1"/>
    <property type="molecule type" value="Genomic_DNA"/>
</dbReference>
<sequence length="87" mass="9749">MCTLSRSPRTPFSLLAQNSSATYYVNCKDCENGTLTKTRSQAACEEAFYLSERLTTPTALFTGLVQRSFRHTAQLSDMELPNYDLAN</sequence>
<protein>
    <submittedName>
        <fullName evidence="1">Uncharacterized protein</fullName>
    </submittedName>
</protein>
<evidence type="ECO:0000313" key="1">
    <source>
        <dbReference type="EMBL" id="KAJ1360674.1"/>
    </source>
</evidence>
<comment type="caution">
    <text evidence="1">The sequence shown here is derived from an EMBL/GenBank/DDBJ whole genome shotgun (WGS) entry which is preliminary data.</text>
</comment>
<dbReference type="AlphaFoldDB" id="A0AAD5N909"/>
<proteinExistence type="predicted"/>